<evidence type="ECO:0000259" key="1">
    <source>
        <dbReference type="SMART" id="SM00256"/>
    </source>
</evidence>
<accession>A0ABU6Z7N7</accession>
<dbReference type="SMART" id="SM00256">
    <property type="entry name" value="FBOX"/>
    <property type="match status" value="1"/>
</dbReference>
<gene>
    <name evidence="2" type="ORF">PIB30_025714</name>
</gene>
<dbReference type="InterPro" id="IPR001810">
    <property type="entry name" value="F-box_dom"/>
</dbReference>
<dbReference type="Gene3D" id="1.20.1280.50">
    <property type="match status" value="1"/>
</dbReference>
<dbReference type="InterPro" id="IPR055290">
    <property type="entry name" value="At3g26010-like"/>
</dbReference>
<dbReference type="Proteomes" id="UP001341840">
    <property type="component" value="Unassembled WGS sequence"/>
</dbReference>
<proteinExistence type="predicted"/>
<keyword evidence="3" id="KW-1185">Reference proteome</keyword>
<dbReference type="InterPro" id="IPR036047">
    <property type="entry name" value="F-box-like_dom_sf"/>
</dbReference>
<name>A0ABU6Z7N7_9FABA</name>
<dbReference type="PANTHER" id="PTHR35546">
    <property type="entry name" value="F-BOX PROTEIN INTERACTION DOMAIN PROTEIN-RELATED"/>
    <property type="match status" value="1"/>
</dbReference>
<organism evidence="2 3">
    <name type="scientific">Stylosanthes scabra</name>
    <dbReference type="NCBI Taxonomy" id="79078"/>
    <lineage>
        <taxon>Eukaryota</taxon>
        <taxon>Viridiplantae</taxon>
        <taxon>Streptophyta</taxon>
        <taxon>Embryophyta</taxon>
        <taxon>Tracheophyta</taxon>
        <taxon>Spermatophyta</taxon>
        <taxon>Magnoliopsida</taxon>
        <taxon>eudicotyledons</taxon>
        <taxon>Gunneridae</taxon>
        <taxon>Pentapetalae</taxon>
        <taxon>rosids</taxon>
        <taxon>fabids</taxon>
        <taxon>Fabales</taxon>
        <taxon>Fabaceae</taxon>
        <taxon>Papilionoideae</taxon>
        <taxon>50 kb inversion clade</taxon>
        <taxon>dalbergioids sensu lato</taxon>
        <taxon>Dalbergieae</taxon>
        <taxon>Pterocarpus clade</taxon>
        <taxon>Stylosanthes</taxon>
    </lineage>
</organism>
<protein>
    <recommendedName>
        <fullName evidence="1">F-box domain-containing protein</fullName>
    </recommendedName>
</protein>
<reference evidence="2 3" key="1">
    <citation type="journal article" date="2023" name="Plants (Basel)">
        <title>Bridging the Gap: Combining Genomics and Transcriptomics Approaches to Understand Stylosanthes scabra, an Orphan Legume from the Brazilian Caatinga.</title>
        <authorList>
            <person name="Ferreira-Neto J.R.C."/>
            <person name="da Silva M.D."/>
            <person name="Binneck E."/>
            <person name="de Melo N.F."/>
            <person name="da Silva R.H."/>
            <person name="de Melo A.L.T.M."/>
            <person name="Pandolfi V."/>
            <person name="Bustamante F.O."/>
            <person name="Brasileiro-Vidal A.C."/>
            <person name="Benko-Iseppon A.M."/>
        </authorList>
    </citation>
    <scope>NUCLEOTIDE SEQUENCE [LARGE SCALE GENOMIC DNA]</scope>
    <source>
        <tissue evidence="2">Leaves</tissue>
    </source>
</reference>
<dbReference type="Pfam" id="PF24750">
    <property type="entry name" value="b-prop_At3g26010-like"/>
    <property type="match status" value="1"/>
</dbReference>
<dbReference type="Pfam" id="PF00646">
    <property type="entry name" value="F-box"/>
    <property type="match status" value="1"/>
</dbReference>
<dbReference type="PANTHER" id="PTHR35546:SF115">
    <property type="entry name" value="F-BOX DOMAIN-CONTAINING PROTEIN"/>
    <property type="match status" value="1"/>
</dbReference>
<feature type="domain" description="F-box" evidence="1">
    <location>
        <begin position="17"/>
        <end position="55"/>
    </location>
</feature>
<dbReference type="EMBL" id="JASCZI010271955">
    <property type="protein sequence ID" value="MED6218311.1"/>
    <property type="molecule type" value="Genomic_DNA"/>
</dbReference>
<sequence>MLSSIMHNSVDVVAENTDLVTEILLRLPVKHVLQCKCICKKWRALITDPKFYYSHTLRSCDKPYPNSLLIPKFTRRFDEETSKWKHEFKAQIIPFLNYNDVNPAPIRILNLDSLNGPFTHISLLLHSSNGLILCQASRSYVARRVPQHCRYYVCNPTISCFAVLDYPSEKFSPFTSMPYLVFEPLSSPFFKVILFNGLDGNDRRIAVYSSETNSWNDEVGICISSPPNLDFKHGVYCNGAIHWYTLGEEFVYFDVQRFCFDALPGPVSANSDNACVKYFGESGGHLHLILVNSDESLEFDIWELKQDYTGWVVRYHVDLNRMAQGQGGPFPGHINTSFSVLYVARHSTEKNSMLVLQIDSQIISYNLMDDRTRFICYDAAEVTKSFPYLQTLSCAGLEYRVGEHTLRSKLLISANG</sequence>
<dbReference type="CDD" id="cd22157">
    <property type="entry name" value="F-box_AtFBW1-like"/>
    <property type="match status" value="1"/>
</dbReference>
<dbReference type="SUPFAM" id="SSF81383">
    <property type="entry name" value="F-box domain"/>
    <property type="match status" value="1"/>
</dbReference>
<evidence type="ECO:0000313" key="2">
    <source>
        <dbReference type="EMBL" id="MED6218311.1"/>
    </source>
</evidence>
<comment type="caution">
    <text evidence="2">The sequence shown here is derived from an EMBL/GenBank/DDBJ whole genome shotgun (WGS) entry which is preliminary data.</text>
</comment>
<evidence type="ECO:0000313" key="3">
    <source>
        <dbReference type="Proteomes" id="UP001341840"/>
    </source>
</evidence>
<dbReference type="InterPro" id="IPR056592">
    <property type="entry name" value="Beta-prop_At3g26010-like"/>
</dbReference>